<reference evidence="2" key="1">
    <citation type="journal article" date="2020" name="Stud. Mycol.">
        <title>101 Dothideomycetes genomes: a test case for predicting lifestyles and emergence of pathogens.</title>
        <authorList>
            <person name="Haridas S."/>
            <person name="Albert R."/>
            <person name="Binder M."/>
            <person name="Bloem J."/>
            <person name="Labutti K."/>
            <person name="Salamov A."/>
            <person name="Andreopoulos B."/>
            <person name="Baker S."/>
            <person name="Barry K."/>
            <person name="Bills G."/>
            <person name="Bluhm B."/>
            <person name="Cannon C."/>
            <person name="Castanera R."/>
            <person name="Culley D."/>
            <person name="Daum C."/>
            <person name="Ezra D."/>
            <person name="Gonzalez J."/>
            <person name="Henrissat B."/>
            <person name="Kuo A."/>
            <person name="Liang C."/>
            <person name="Lipzen A."/>
            <person name="Lutzoni F."/>
            <person name="Magnuson J."/>
            <person name="Mondo S."/>
            <person name="Nolan M."/>
            <person name="Ohm R."/>
            <person name="Pangilinan J."/>
            <person name="Park H.-J."/>
            <person name="Ramirez L."/>
            <person name="Alfaro M."/>
            <person name="Sun H."/>
            <person name="Tritt A."/>
            <person name="Yoshinaga Y."/>
            <person name="Zwiers L.-H."/>
            <person name="Turgeon B."/>
            <person name="Goodwin S."/>
            <person name="Spatafora J."/>
            <person name="Crous P."/>
            <person name="Grigoriev I."/>
        </authorList>
    </citation>
    <scope>NUCLEOTIDE SEQUENCE</scope>
    <source>
        <strain evidence="2">CBS 116435</strain>
    </source>
</reference>
<feature type="signal peptide" evidence="1">
    <location>
        <begin position="1"/>
        <end position="18"/>
    </location>
</feature>
<feature type="chain" id="PRO_5040108546" evidence="1">
    <location>
        <begin position="19"/>
        <end position="105"/>
    </location>
</feature>
<protein>
    <submittedName>
        <fullName evidence="2">Uncharacterized protein</fullName>
    </submittedName>
</protein>
<name>A0A9P4UNB6_9PEZI</name>
<organism evidence="2 3">
    <name type="scientific">Polychaeton citri CBS 116435</name>
    <dbReference type="NCBI Taxonomy" id="1314669"/>
    <lineage>
        <taxon>Eukaryota</taxon>
        <taxon>Fungi</taxon>
        <taxon>Dikarya</taxon>
        <taxon>Ascomycota</taxon>
        <taxon>Pezizomycotina</taxon>
        <taxon>Dothideomycetes</taxon>
        <taxon>Dothideomycetidae</taxon>
        <taxon>Capnodiales</taxon>
        <taxon>Capnodiaceae</taxon>
        <taxon>Polychaeton</taxon>
    </lineage>
</organism>
<keyword evidence="1" id="KW-0732">Signal</keyword>
<dbReference type="EMBL" id="MU003819">
    <property type="protein sequence ID" value="KAF2718830.1"/>
    <property type="molecule type" value="Genomic_DNA"/>
</dbReference>
<evidence type="ECO:0000313" key="3">
    <source>
        <dbReference type="Proteomes" id="UP000799441"/>
    </source>
</evidence>
<evidence type="ECO:0000256" key="1">
    <source>
        <dbReference type="SAM" id="SignalP"/>
    </source>
</evidence>
<gene>
    <name evidence="2" type="ORF">K431DRAFT_296566</name>
</gene>
<comment type="caution">
    <text evidence="2">The sequence shown here is derived from an EMBL/GenBank/DDBJ whole genome shotgun (WGS) entry which is preliminary data.</text>
</comment>
<sequence>MHFSTILFALGLAASAVALPSPSSDCTATLIAREADPSVDCGTCCGSKRDAFPAPVPGTDCTAILAARDADPSVDCGTCCGSKRDALPEPAPLPGTECIAAEGIC</sequence>
<accession>A0A9P4UNB6</accession>
<keyword evidence="3" id="KW-1185">Reference proteome</keyword>
<proteinExistence type="predicted"/>
<dbReference type="Proteomes" id="UP000799441">
    <property type="component" value="Unassembled WGS sequence"/>
</dbReference>
<evidence type="ECO:0000313" key="2">
    <source>
        <dbReference type="EMBL" id="KAF2718830.1"/>
    </source>
</evidence>
<dbReference type="AlphaFoldDB" id="A0A9P4UNB6"/>